<dbReference type="Gene3D" id="1.10.10.1100">
    <property type="entry name" value="BFD-like [2Fe-2S]-binding domain"/>
    <property type="match status" value="1"/>
</dbReference>
<accession>A0A381N2L6</accession>
<feature type="domain" description="GCVT N-terminal" evidence="3">
    <location>
        <begin position="616"/>
        <end position="887"/>
    </location>
</feature>
<evidence type="ECO:0000259" key="5">
    <source>
        <dbReference type="Pfam" id="PF17806"/>
    </source>
</evidence>
<dbReference type="SUPFAM" id="SSF51905">
    <property type="entry name" value="FAD/NAD(P)-binding domain"/>
    <property type="match status" value="1"/>
</dbReference>
<dbReference type="Pfam" id="PF12831">
    <property type="entry name" value="FAD_oxidored"/>
    <property type="match status" value="1"/>
</dbReference>
<dbReference type="AlphaFoldDB" id="A0A381N2L6"/>
<protein>
    <recommendedName>
        <fullName evidence="7">Sarcosine oxidase subunit alpha</fullName>
    </recommendedName>
</protein>
<dbReference type="PANTHER" id="PTHR43757:SF2">
    <property type="entry name" value="AMINOMETHYLTRANSFERASE, MITOCHONDRIAL"/>
    <property type="match status" value="1"/>
</dbReference>
<dbReference type="Pfam" id="PF17806">
    <property type="entry name" value="SO_alpha_A3"/>
    <property type="match status" value="1"/>
</dbReference>
<evidence type="ECO:0000313" key="6">
    <source>
        <dbReference type="EMBL" id="SUZ48860.1"/>
    </source>
</evidence>
<proteinExistence type="inferred from homology"/>
<comment type="similarity">
    <text evidence="1">Belongs to the GcvT family.</text>
</comment>
<organism evidence="6">
    <name type="scientific">marine metagenome</name>
    <dbReference type="NCBI Taxonomy" id="408172"/>
    <lineage>
        <taxon>unclassified sequences</taxon>
        <taxon>metagenomes</taxon>
        <taxon>ecological metagenomes</taxon>
    </lineage>
</organism>
<dbReference type="Gene3D" id="3.50.50.60">
    <property type="entry name" value="FAD/NAD(P)-binding domain"/>
    <property type="match status" value="1"/>
</dbReference>
<dbReference type="InterPro" id="IPR006222">
    <property type="entry name" value="GCVT_N"/>
</dbReference>
<dbReference type="PRINTS" id="PR00469">
    <property type="entry name" value="PNDRDTASEII"/>
</dbReference>
<name>A0A381N2L6_9ZZZZ</name>
<dbReference type="PANTHER" id="PTHR43757">
    <property type="entry name" value="AMINOMETHYLTRANSFERASE"/>
    <property type="match status" value="1"/>
</dbReference>
<dbReference type="GO" id="GO:0008115">
    <property type="term" value="F:sarcosine oxidase activity"/>
    <property type="evidence" value="ECO:0007669"/>
    <property type="project" value="InterPro"/>
</dbReference>
<evidence type="ECO:0000259" key="4">
    <source>
        <dbReference type="Pfam" id="PF08669"/>
    </source>
</evidence>
<dbReference type="InterPro" id="IPR041117">
    <property type="entry name" value="SoxA_A3"/>
</dbReference>
<keyword evidence="2" id="KW-0560">Oxidoreductase</keyword>
<dbReference type="InterPro" id="IPR027266">
    <property type="entry name" value="TrmE/GcvT-like"/>
</dbReference>
<evidence type="ECO:0000259" key="3">
    <source>
        <dbReference type="Pfam" id="PF01571"/>
    </source>
</evidence>
<dbReference type="InterPro" id="IPR006277">
    <property type="entry name" value="Sarcosine_oxidase_asu"/>
</dbReference>
<dbReference type="GO" id="GO:0005739">
    <property type="term" value="C:mitochondrion"/>
    <property type="evidence" value="ECO:0007669"/>
    <property type="project" value="TreeGrafter"/>
</dbReference>
<dbReference type="Pfam" id="PF01571">
    <property type="entry name" value="GCV_T"/>
    <property type="match status" value="1"/>
</dbReference>
<dbReference type="EMBL" id="UINC01000089">
    <property type="protein sequence ID" value="SUZ48860.1"/>
    <property type="molecule type" value="Genomic_DNA"/>
</dbReference>
<dbReference type="Pfam" id="PF08669">
    <property type="entry name" value="GCV_T_C"/>
    <property type="match status" value="1"/>
</dbReference>
<dbReference type="NCBIfam" id="TIGR01372">
    <property type="entry name" value="soxA"/>
    <property type="match status" value="1"/>
</dbReference>
<evidence type="ECO:0000256" key="1">
    <source>
        <dbReference type="ARBA" id="ARBA00008609"/>
    </source>
</evidence>
<reference evidence="6" key="1">
    <citation type="submission" date="2018-05" db="EMBL/GenBank/DDBJ databases">
        <authorList>
            <person name="Lanie J.A."/>
            <person name="Ng W.-L."/>
            <person name="Kazmierczak K.M."/>
            <person name="Andrzejewski T.M."/>
            <person name="Davidsen T.M."/>
            <person name="Wayne K.J."/>
            <person name="Tettelin H."/>
            <person name="Glass J.I."/>
            <person name="Rusch D."/>
            <person name="Podicherti R."/>
            <person name="Tsui H.-C.T."/>
            <person name="Winkler M.E."/>
        </authorList>
    </citation>
    <scope>NUCLEOTIDE SEQUENCE</scope>
</reference>
<dbReference type="Pfam" id="PF13510">
    <property type="entry name" value="Fer2_4"/>
    <property type="match status" value="1"/>
</dbReference>
<dbReference type="InterPro" id="IPR013977">
    <property type="entry name" value="GcvT_C"/>
</dbReference>
<gene>
    <name evidence="6" type="ORF">METZ01_LOCUS1714</name>
</gene>
<dbReference type="SUPFAM" id="SSF101790">
    <property type="entry name" value="Aminomethyltransferase beta-barrel domain"/>
    <property type="match status" value="1"/>
</dbReference>
<dbReference type="PIRSF" id="PIRSF037980">
    <property type="entry name" value="SoxA"/>
    <property type="match status" value="1"/>
</dbReference>
<sequence length="1000" mass="109279">MRTSTGGVIRRTRPLAFTFNGKSYWGFEGDTLASALLANNVRTIHRSFKYHRPRGVMGSGAEEPNAIVQLGRGPKTTPNLRATQVELYDGLTARSVSGWPSVRFDIYALTGLLGRLLPAGFYYKTFMRPRFLWDWYERQIRKAAGLGRAPTEGDLDHYDKLNVHCDVLVVGGGPTGLMAALAAGRAGARVILADEQAEMGGSLLSSTGLIGGKKPTDWITQVVSELTRMSEVILLPRSTVTGYYDHNFLVINERRTDHLEQPDPRFSRERIWRVRASQVVLATGAIERPLVFSNNDKPGVMLASAVSAYLIRYGVLPGRKIVFFTNNDSIYRTVLQVVNAGVEVVGVVDVRSNLHGDLIQEVRSIGVPILEGHVVVDVRGGANGLSMASIARVNRTLDEILSHKGELRCDVLAVSGGWNPVVHLHAQSGGKPVFDEECASFTPGPSVQRERSAGAGNGTFGFADCLREGMEVGRRAAKDAGLTGEGIVDIPKVETTLEGSLNPIWVVPNGLGEGRGGKKFVDFQNDTTVADIRLAAREGYRSVEHVKRYTALGFGTDQGKLGNINGLAILAGVLGKKPGKIGTTTFRPNYTPVTFGAIAGREIGPAFFDPVRKTAVHEWHVARGAEFEDVGQWKRPWYYPLPGESINDAVQRECLATRESLGILDASTLGKIEIRGTDAAEFLNRIYTNSWLKLEIGRCRYGLMLGEDGMVMDDGVTSRIGKDHYLMTTTTGGAAHVLAWMERWLQTEWPHLKVYLTSVTDHWSVTSIAGPNSREAISKICNDIDFSPDAFPFMSFHEGTVAGIPARVYRISFSGELAYEINVSANFGRSLWEAAMEAGQSFNITPYGTEAMHVLRAEKGYIIVGQDTDGSVTPGDLGMDWIVSTTKDFIGKRSLSRQDTRRENRKQLVGLTTIDPALVLPEGAQLLNEAATEFPAAMVGHVTSSYFSPALQHSIALALVKGGRSREGSVVYAQLMDGRVIAAKIGQARFYDVENQRQKM</sequence>
<dbReference type="InterPro" id="IPR036188">
    <property type="entry name" value="FAD/NAD-bd_sf"/>
</dbReference>
<feature type="domain" description="SoxA A3" evidence="5">
    <location>
        <begin position="517"/>
        <end position="601"/>
    </location>
</feature>
<dbReference type="InterPro" id="IPR042204">
    <property type="entry name" value="2Fe-2S-bd_N"/>
</dbReference>
<dbReference type="Gene3D" id="3.30.1360.120">
    <property type="entry name" value="Probable tRNA modification gtpase trme, domain 1"/>
    <property type="match status" value="1"/>
</dbReference>
<evidence type="ECO:0000256" key="2">
    <source>
        <dbReference type="ARBA" id="ARBA00023002"/>
    </source>
</evidence>
<dbReference type="GO" id="GO:0046653">
    <property type="term" value="P:tetrahydrofolate metabolic process"/>
    <property type="evidence" value="ECO:0007669"/>
    <property type="project" value="InterPro"/>
</dbReference>
<feature type="domain" description="Aminomethyltransferase C-terminal" evidence="4">
    <location>
        <begin position="906"/>
        <end position="992"/>
    </location>
</feature>
<dbReference type="InterPro" id="IPR029043">
    <property type="entry name" value="GcvT/YgfZ_C"/>
</dbReference>
<dbReference type="InterPro" id="IPR028896">
    <property type="entry name" value="GcvT/YgfZ/DmdA"/>
</dbReference>
<dbReference type="InterPro" id="IPR041854">
    <property type="entry name" value="BFD-like_2Fe2S-bd_dom_sf"/>
</dbReference>
<evidence type="ECO:0008006" key="7">
    <source>
        <dbReference type="Google" id="ProtNLM"/>
    </source>
</evidence>
<dbReference type="PRINTS" id="PR00368">
    <property type="entry name" value="FADPNR"/>
</dbReference>
<dbReference type="Gene3D" id="3.10.20.440">
    <property type="entry name" value="2Fe-2S iron-sulphur cluster binding domain, sarcosine oxidase, alpha subunit, N-terminal domain"/>
    <property type="match status" value="1"/>
</dbReference>
<dbReference type="SUPFAM" id="SSF103025">
    <property type="entry name" value="Folate-binding domain"/>
    <property type="match status" value="1"/>
</dbReference>